<name>A0A073JNI5_LIMRT</name>
<evidence type="ECO:0000256" key="1">
    <source>
        <dbReference type="SAM" id="MobiDB-lite"/>
    </source>
</evidence>
<feature type="compositionally biased region" description="Basic and acidic residues" evidence="1">
    <location>
        <begin position="1"/>
        <end position="14"/>
    </location>
</feature>
<dbReference type="EMBL" id="JOSX01000020">
    <property type="protein sequence ID" value="KEK14727.1"/>
    <property type="molecule type" value="Genomic_DNA"/>
</dbReference>
<gene>
    <name evidence="2" type="ORF">LR3_02720</name>
</gene>
<sequence length="62" mass="7305">MAMRYLRNEKKAVEKFQQPHKNAPPRVELGSREPESHVRSITLRARQQILYYLKQKGIASII</sequence>
<accession>A0A073JNI5</accession>
<dbReference type="AlphaFoldDB" id="A0A073JNI5"/>
<reference evidence="2 3" key="1">
    <citation type="submission" date="2014-06" db="EMBL/GenBank/DDBJ databases">
        <title>Genetic determinant of reutericyclin biosynthesis of Lactobacillus reuteri.</title>
        <authorList>
            <person name="Lin X."/>
            <person name="Duar R."/>
            <person name="Walter J."/>
            <person name="Gaenzle M."/>
        </authorList>
    </citation>
    <scope>NUCLEOTIDE SEQUENCE [LARGE SCALE GENOMIC DNA]</scope>
    <source>
        <strain evidence="2 3">LTH2584</strain>
    </source>
</reference>
<organism evidence="2 3">
    <name type="scientific">Limosilactobacillus reuteri</name>
    <name type="common">Lactobacillus reuteri</name>
    <dbReference type="NCBI Taxonomy" id="1598"/>
    <lineage>
        <taxon>Bacteria</taxon>
        <taxon>Bacillati</taxon>
        <taxon>Bacillota</taxon>
        <taxon>Bacilli</taxon>
        <taxon>Lactobacillales</taxon>
        <taxon>Lactobacillaceae</taxon>
        <taxon>Limosilactobacillus</taxon>
    </lineage>
</organism>
<dbReference type="Proteomes" id="UP000027731">
    <property type="component" value="Unassembled WGS sequence"/>
</dbReference>
<evidence type="ECO:0000313" key="2">
    <source>
        <dbReference type="EMBL" id="KEK14727.1"/>
    </source>
</evidence>
<feature type="region of interest" description="Disordered" evidence="1">
    <location>
        <begin position="1"/>
        <end position="33"/>
    </location>
</feature>
<evidence type="ECO:0000313" key="3">
    <source>
        <dbReference type="Proteomes" id="UP000027731"/>
    </source>
</evidence>
<protein>
    <submittedName>
        <fullName evidence="2">Uncharacterized protein</fullName>
    </submittedName>
</protein>
<comment type="caution">
    <text evidence="2">The sequence shown here is derived from an EMBL/GenBank/DDBJ whole genome shotgun (WGS) entry which is preliminary data.</text>
</comment>
<proteinExistence type="predicted"/>